<feature type="domain" description="ABC transmembrane type-1" evidence="9">
    <location>
        <begin position="20"/>
        <end position="306"/>
    </location>
</feature>
<dbReference type="InterPro" id="IPR003593">
    <property type="entry name" value="AAA+_ATPase"/>
</dbReference>
<dbReference type="GO" id="GO:0005524">
    <property type="term" value="F:ATP binding"/>
    <property type="evidence" value="ECO:0007669"/>
    <property type="project" value="UniProtKB-KW"/>
</dbReference>
<proteinExistence type="predicted"/>
<gene>
    <name evidence="10" type="ORF">ACFQZP_25485</name>
</gene>
<keyword evidence="6 7" id="KW-0472">Membrane</keyword>
<evidence type="ECO:0000256" key="7">
    <source>
        <dbReference type="SAM" id="Phobius"/>
    </source>
</evidence>
<evidence type="ECO:0000256" key="2">
    <source>
        <dbReference type="ARBA" id="ARBA00022692"/>
    </source>
</evidence>
<dbReference type="Gene3D" id="3.40.50.300">
    <property type="entry name" value="P-loop containing nucleotide triphosphate hydrolases"/>
    <property type="match status" value="1"/>
</dbReference>
<dbReference type="Pfam" id="PF00005">
    <property type="entry name" value="ABC_tran"/>
    <property type="match status" value="1"/>
</dbReference>
<feature type="transmembrane region" description="Helical" evidence="7">
    <location>
        <begin position="280"/>
        <end position="304"/>
    </location>
</feature>
<dbReference type="PROSITE" id="PS50893">
    <property type="entry name" value="ABC_TRANSPORTER_2"/>
    <property type="match status" value="1"/>
</dbReference>
<dbReference type="InterPro" id="IPR027417">
    <property type="entry name" value="P-loop_NTPase"/>
</dbReference>
<dbReference type="EMBL" id="JBHTEC010000001">
    <property type="protein sequence ID" value="MFD0284967.1"/>
    <property type="molecule type" value="Genomic_DNA"/>
</dbReference>
<dbReference type="InterPro" id="IPR036640">
    <property type="entry name" value="ABC1_TM_sf"/>
</dbReference>
<evidence type="ECO:0000256" key="5">
    <source>
        <dbReference type="ARBA" id="ARBA00022989"/>
    </source>
</evidence>
<evidence type="ECO:0000259" key="9">
    <source>
        <dbReference type="PROSITE" id="PS50929"/>
    </source>
</evidence>
<dbReference type="Proteomes" id="UP001596957">
    <property type="component" value="Unassembled WGS sequence"/>
</dbReference>
<evidence type="ECO:0000256" key="4">
    <source>
        <dbReference type="ARBA" id="ARBA00022840"/>
    </source>
</evidence>
<dbReference type="InterPro" id="IPR011527">
    <property type="entry name" value="ABC1_TM_dom"/>
</dbReference>
<feature type="transmembrane region" description="Helical" evidence="7">
    <location>
        <begin position="245"/>
        <end position="268"/>
    </location>
</feature>
<dbReference type="PANTHER" id="PTHR24221:SF646">
    <property type="entry name" value="HAEMOLYSIN SECRETION ATP-BINDING PROTEIN"/>
    <property type="match status" value="1"/>
</dbReference>
<protein>
    <submittedName>
        <fullName evidence="10">ABC transporter ATP-binding protein</fullName>
    </submittedName>
</protein>
<dbReference type="Pfam" id="PF00664">
    <property type="entry name" value="ABC_membrane"/>
    <property type="match status" value="1"/>
</dbReference>
<evidence type="ECO:0000313" key="11">
    <source>
        <dbReference type="Proteomes" id="UP001596957"/>
    </source>
</evidence>
<dbReference type="Gene3D" id="1.20.1560.10">
    <property type="entry name" value="ABC transporter type 1, transmembrane domain"/>
    <property type="match status" value="1"/>
</dbReference>
<evidence type="ECO:0000256" key="1">
    <source>
        <dbReference type="ARBA" id="ARBA00004651"/>
    </source>
</evidence>
<sequence>MAAVRAVLGLALRAAPVPLLGIVLAALVTAALPVTAAWLTRDVLDRLAGAHRAAPAVAVPAALLAAVGVGAAVLPHVDRLLCGELGRRVGLLAQDRLYARVNTFAGLARFENPAELDRLRLAEQCGQDTPVQVVGAAVALAQSAVTVAGFVASLWLLGPWLAVAVLLGALPALAAQLRLARAWSEATLHTTPLERRESFYAHLLGSVQAAKEIRLFGTGGHLRERMRRDRTAINATRRRMELRTAAAQGLPAAVSAGIAAGSLVWGVHAAARGTLTVGDLAVLTSAIAAVQGGLTGIAASAAVAHQHLLLFAHYLDVTTAPPDLPVLSPARPAGALSRGIELRDVWFRYSEQHDWVLRGVSLTIPYGGTLALVGDNGAGKSTLVKLLCRFYDPTRGSVLWDGTDIRQFDPAELRRRIGAVFQDFVRYDMTAAENIALGQLDNAGRVAEAARAAGVHGTLAALPRGYDTLLTRAFGEEDGVELSGGQWQRVALARAFLRDDPDLLILDEPTSGLDPEAEHEVHEAIRRHRRGRTSLLISHRLGSAREADLIVVLQGGVVAERGGHAELLAADGRYAGLFRRQAAGYVR</sequence>
<keyword evidence="5 7" id="KW-1133">Transmembrane helix</keyword>
<comment type="subcellular location">
    <subcellularLocation>
        <location evidence="1">Cell membrane</location>
        <topology evidence="1">Multi-pass membrane protein</topology>
    </subcellularLocation>
</comment>
<dbReference type="SUPFAM" id="SSF90123">
    <property type="entry name" value="ABC transporter transmembrane region"/>
    <property type="match status" value="1"/>
</dbReference>
<evidence type="ECO:0000313" key="10">
    <source>
        <dbReference type="EMBL" id="MFD0284967.1"/>
    </source>
</evidence>
<dbReference type="InterPro" id="IPR017871">
    <property type="entry name" value="ABC_transporter-like_CS"/>
</dbReference>
<dbReference type="PROSITE" id="PS00211">
    <property type="entry name" value="ABC_TRANSPORTER_1"/>
    <property type="match status" value="1"/>
</dbReference>
<accession>A0ABW2VMU1</accession>
<keyword evidence="3" id="KW-0547">Nucleotide-binding</keyword>
<keyword evidence="4 10" id="KW-0067">ATP-binding</keyword>
<comment type="caution">
    <text evidence="10">The sequence shown here is derived from an EMBL/GenBank/DDBJ whole genome shotgun (WGS) entry which is preliminary data.</text>
</comment>
<dbReference type="SMART" id="SM00382">
    <property type="entry name" value="AAA"/>
    <property type="match status" value="1"/>
</dbReference>
<organism evidence="10 11">
    <name type="scientific">Streptomyces lutosisoli</name>
    <dbReference type="NCBI Taxonomy" id="2665721"/>
    <lineage>
        <taxon>Bacteria</taxon>
        <taxon>Bacillati</taxon>
        <taxon>Actinomycetota</taxon>
        <taxon>Actinomycetes</taxon>
        <taxon>Kitasatosporales</taxon>
        <taxon>Streptomycetaceae</taxon>
        <taxon>Streptomyces</taxon>
    </lineage>
</organism>
<dbReference type="InterPro" id="IPR003439">
    <property type="entry name" value="ABC_transporter-like_ATP-bd"/>
</dbReference>
<evidence type="ECO:0000256" key="6">
    <source>
        <dbReference type="ARBA" id="ARBA00023136"/>
    </source>
</evidence>
<feature type="transmembrane region" description="Helical" evidence="7">
    <location>
        <begin position="20"/>
        <end position="41"/>
    </location>
</feature>
<keyword evidence="2 7" id="KW-0812">Transmembrane</keyword>
<evidence type="ECO:0000256" key="3">
    <source>
        <dbReference type="ARBA" id="ARBA00022741"/>
    </source>
</evidence>
<name>A0ABW2VMU1_9ACTN</name>
<dbReference type="PANTHER" id="PTHR24221">
    <property type="entry name" value="ATP-BINDING CASSETTE SUB-FAMILY B"/>
    <property type="match status" value="1"/>
</dbReference>
<feature type="transmembrane region" description="Helical" evidence="7">
    <location>
        <begin position="154"/>
        <end position="174"/>
    </location>
</feature>
<dbReference type="SUPFAM" id="SSF52540">
    <property type="entry name" value="P-loop containing nucleoside triphosphate hydrolases"/>
    <property type="match status" value="1"/>
</dbReference>
<evidence type="ECO:0000259" key="8">
    <source>
        <dbReference type="PROSITE" id="PS50893"/>
    </source>
</evidence>
<dbReference type="RefSeq" id="WP_381261951.1">
    <property type="nucleotide sequence ID" value="NZ_JBHTBI010000057.1"/>
</dbReference>
<keyword evidence="11" id="KW-1185">Reference proteome</keyword>
<feature type="transmembrane region" description="Helical" evidence="7">
    <location>
        <begin position="53"/>
        <end position="74"/>
    </location>
</feature>
<dbReference type="PROSITE" id="PS50929">
    <property type="entry name" value="ABC_TM1F"/>
    <property type="match status" value="1"/>
</dbReference>
<reference evidence="11" key="1">
    <citation type="journal article" date="2019" name="Int. J. Syst. Evol. Microbiol.">
        <title>The Global Catalogue of Microorganisms (GCM) 10K type strain sequencing project: providing services to taxonomists for standard genome sequencing and annotation.</title>
        <authorList>
            <consortium name="The Broad Institute Genomics Platform"/>
            <consortium name="The Broad Institute Genome Sequencing Center for Infectious Disease"/>
            <person name="Wu L."/>
            <person name="Ma J."/>
        </authorList>
    </citation>
    <scope>NUCLEOTIDE SEQUENCE [LARGE SCALE GENOMIC DNA]</scope>
    <source>
        <strain evidence="11">CGMCC 4.7198</strain>
    </source>
</reference>
<feature type="domain" description="ABC transporter" evidence="8">
    <location>
        <begin position="340"/>
        <end position="580"/>
    </location>
</feature>
<dbReference type="InterPro" id="IPR039421">
    <property type="entry name" value="Type_1_exporter"/>
</dbReference>